<dbReference type="GO" id="GO:0020037">
    <property type="term" value="F:heme binding"/>
    <property type="evidence" value="ECO:0007669"/>
    <property type="project" value="InterPro"/>
</dbReference>
<comment type="cofactor">
    <cofactor evidence="9">
        <name>heme</name>
        <dbReference type="ChEBI" id="CHEBI:30413"/>
    </cofactor>
</comment>
<evidence type="ECO:0000256" key="8">
    <source>
        <dbReference type="ARBA" id="ARBA00023136"/>
    </source>
</evidence>
<dbReference type="AlphaFoldDB" id="A0A444ZGQ0"/>
<dbReference type="SMR" id="A0A444ZGQ0"/>
<dbReference type="GO" id="GO:0005506">
    <property type="term" value="F:iron ion binding"/>
    <property type="evidence" value="ECO:0007669"/>
    <property type="project" value="InterPro"/>
</dbReference>
<keyword evidence="3 9" id="KW-0349">Heme</keyword>
<dbReference type="GO" id="GO:0016020">
    <property type="term" value="C:membrane"/>
    <property type="evidence" value="ECO:0007669"/>
    <property type="project" value="UniProtKB-SubCell"/>
</dbReference>
<evidence type="ECO:0000256" key="6">
    <source>
        <dbReference type="ARBA" id="ARBA00023004"/>
    </source>
</evidence>
<evidence type="ECO:0000256" key="2">
    <source>
        <dbReference type="ARBA" id="ARBA00010617"/>
    </source>
</evidence>
<evidence type="ECO:0000256" key="4">
    <source>
        <dbReference type="ARBA" id="ARBA00022723"/>
    </source>
</evidence>
<dbReference type="Gramene" id="arahy.Tifrunner.gnm2.ann2.Ah14g157400.1">
    <property type="protein sequence ID" value="arahy.Tifrunner.gnm2.ann2.Ah14g157400.1-CDS"/>
    <property type="gene ID" value="arahy.Tifrunner.gnm2.ann2.Ah14g157400"/>
</dbReference>
<dbReference type="GO" id="GO:0016705">
    <property type="term" value="F:oxidoreductase activity, acting on paired donors, with incorporation or reduction of molecular oxygen"/>
    <property type="evidence" value="ECO:0007669"/>
    <property type="project" value="InterPro"/>
</dbReference>
<gene>
    <name evidence="12" type="ORF">Ahy_B04g070410</name>
</gene>
<evidence type="ECO:0008006" key="14">
    <source>
        <dbReference type="Google" id="ProtNLM"/>
    </source>
</evidence>
<keyword evidence="8 11" id="KW-0472">Membrane</keyword>
<keyword evidence="4 9" id="KW-0479">Metal-binding</keyword>
<evidence type="ECO:0000313" key="12">
    <source>
        <dbReference type="EMBL" id="RYR13387.1"/>
    </source>
</evidence>
<comment type="subcellular location">
    <subcellularLocation>
        <location evidence="1">Membrane</location>
    </subcellularLocation>
</comment>
<dbReference type="PRINTS" id="PR00385">
    <property type="entry name" value="P450"/>
</dbReference>
<feature type="binding site" description="axial binding residue" evidence="9">
    <location>
        <position position="466"/>
    </location>
    <ligand>
        <name>heme</name>
        <dbReference type="ChEBI" id="CHEBI:30413"/>
    </ligand>
    <ligandPart>
        <name>Fe</name>
        <dbReference type="ChEBI" id="CHEBI:18248"/>
    </ligandPart>
</feature>
<dbReference type="CDD" id="cd20653">
    <property type="entry name" value="CYP81"/>
    <property type="match status" value="1"/>
</dbReference>
<keyword evidence="11" id="KW-1133">Transmembrane helix</keyword>
<dbReference type="SUPFAM" id="SSF48264">
    <property type="entry name" value="Cytochrome P450"/>
    <property type="match status" value="1"/>
</dbReference>
<dbReference type="STRING" id="3818.A0A444ZGQ0"/>
<dbReference type="InterPro" id="IPR036396">
    <property type="entry name" value="Cyt_P450_sf"/>
</dbReference>
<evidence type="ECO:0000256" key="11">
    <source>
        <dbReference type="SAM" id="Phobius"/>
    </source>
</evidence>
<dbReference type="GO" id="GO:0004497">
    <property type="term" value="F:monooxygenase activity"/>
    <property type="evidence" value="ECO:0007669"/>
    <property type="project" value="UniProtKB-KW"/>
</dbReference>
<dbReference type="PRINTS" id="PR00463">
    <property type="entry name" value="EP450I"/>
</dbReference>
<dbReference type="Gene3D" id="1.10.630.10">
    <property type="entry name" value="Cytochrome P450"/>
    <property type="match status" value="1"/>
</dbReference>
<dbReference type="PROSITE" id="PS00086">
    <property type="entry name" value="CYTOCHROME_P450"/>
    <property type="match status" value="1"/>
</dbReference>
<evidence type="ECO:0000313" key="13">
    <source>
        <dbReference type="Proteomes" id="UP000289738"/>
    </source>
</evidence>
<dbReference type="PANTHER" id="PTHR47947:SF24">
    <property type="entry name" value="ISOFLAVONE 2'-HYDROXYLASE-LIKE"/>
    <property type="match status" value="1"/>
</dbReference>
<name>A0A444ZGQ0_ARAHY</name>
<evidence type="ECO:0000256" key="9">
    <source>
        <dbReference type="PIRSR" id="PIRSR602401-1"/>
    </source>
</evidence>
<comment type="similarity">
    <text evidence="2 10">Belongs to the cytochrome P450 family.</text>
</comment>
<dbReference type="OrthoDB" id="1055148at2759"/>
<keyword evidence="13" id="KW-1185">Reference proteome</keyword>
<feature type="transmembrane region" description="Helical" evidence="11">
    <location>
        <begin position="30"/>
        <end position="48"/>
    </location>
</feature>
<evidence type="ECO:0000256" key="10">
    <source>
        <dbReference type="RuleBase" id="RU000461"/>
    </source>
</evidence>
<protein>
    <recommendedName>
        <fullName evidence="14">Isoflavone 2'-hydroxylase</fullName>
    </recommendedName>
</protein>
<evidence type="ECO:0000256" key="5">
    <source>
        <dbReference type="ARBA" id="ARBA00023002"/>
    </source>
</evidence>
<dbReference type="InterPro" id="IPR017972">
    <property type="entry name" value="Cyt_P450_CS"/>
</dbReference>
<evidence type="ECO:0000256" key="1">
    <source>
        <dbReference type="ARBA" id="ARBA00004370"/>
    </source>
</evidence>
<dbReference type="InterPro" id="IPR050651">
    <property type="entry name" value="Plant_Cytochrome_P450_Monoox"/>
</dbReference>
<organism evidence="12 13">
    <name type="scientific">Arachis hypogaea</name>
    <name type="common">Peanut</name>
    <dbReference type="NCBI Taxonomy" id="3818"/>
    <lineage>
        <taxon>Eukaryota</taxon>
        <taxon>Viridiplantae</taxon>
        <taxon>Streptophyta</taxon>
        <taxon>Embryophyta</taxon>
        <taxon>Tracheophyta</taxon>
        <taxon>Spermatophyta</taxon>
        <taxon>Magnoliopsida</taxon>
        <taxon>eudicotyledons</taxon>
        <taxon>Gunneridae</taxon>
        <taxon>Pentapetalae</taxon>
        <taxon>rosids</taxon>
        <taxon>fabids</taxon>
        <taxon>Fabales</taxon>
        <taxon>Fabaceae</taxon>
        <taxon>Papilionoideae</taxon>
        <taxon>50 kb inversion clade</taxon>
        <taxon>dalbergioids sensu lato</taxon>
        <taxon>Dalbergieae</taxon>
        <taxon>Pterocarpus clade</taxon>
        <taxon>Arachis</taxon>
    </lineage>
</organism>
<keyword evidence="7 10" id="KW-0503">Monooxygenase</keyword>
<accession>A0A444ZGQ0</accession>
<reference evidence="12 13" key="1">
    <citation type="submission" date="2019-01" db="EMBL/GenBank/DDBJ databases">
        <title>Sequencing of cultivated peanut Arachis hypogaea provides insights into genome evolution and oil improvement.</title>
        <authorList>
            <person name="Chen X."/>
        </authorList>
    </citation>
    <scope>NUCLEOTIDE SEQUENCE [LARGE SCALE GENOMIC DNA]</scope>
    <source>
        <strain evidence="13">cv. Fuhuasheng</strain>
        <tissue evidence="12">Leaves</tissue>
    </source>
</reference>
<evidence type="ECO:0000256" key="3">
    <source>
        <dbReference type="ARBA" id="ARBA00022617"/>
    </source>
</evidence>
<dbReference type="Proteomes" id="UP000289738">
    <property type="component" value="Chromosome B04"/>
</dbReference>
<dbReference type="InterPro" id="IPR002401">
    <property type="entry name" value="Cyt_P450_E_grp-I"/>
</dbReference>
<dbReference type="PANTHER" id="PTHR47947">
    <property type="entry name" value="CYTOCHROME P450 82C3-RELATED"/>
    <property type="match status" value="1"/>
</dbReference>
<comment type="caution">
    <text evidence="12">The sequence shown here is derived from an EMBL/GenBank/DDBJ whole genome shotgun (WGS) entry which is preliminary data.</text>
</comment>
<evidence type="ECO:0000256" key="7">
    <source>
        <dbReference type="ARBA" id="ARBA00023033"/>
    </source>
</evidence>
<dbReference type="Pfam" id="PF00067">
    <property type="entry name" value="p450"/>
    <property type="match status" value="1"/>
</dbReference>
<keyword evidence="11" id="KW-0812">Transmembrane</keyword>
<dbReference type="InterPro" id="IPR001128">
    <property type="entry name" value="Cyt_P450"/>
</dbReference>
<dbReference type="EMBL" id="SDMP01000014">
    <property type="protein sequence ID" value="RYR13387.1"/>
    <property type="molecule type" value="Genomic_DNA"/>
</dbReference>
<keyword evidence="6 9" id="KW-0408">Iron</keyword>
<proteinExistence type="inferred from homology"/>
<keyword evidence="5 10" id="KW-0560">Oxidoreductase</keyword>
<dbReference type="FunFam" id="1.10.630.10:FF:000023">
    <property type="entry name" value="Cytochrome P450 family protein"/>
    <property type="match status" value="1"/>
</dbReference>
<sequence>MLVLNSQYNTHSHTQTKSRVSVSLKMATSIYYYLLLTLSFIITLKLFFRFQSRRFKNLPPGPPTLPFLGNLHYLKPPVHRIFAGLAASYGDIMSLWFGNRLVVVVSSPSLAHECFTKNDVVLANRPRFLTGKYIFYNYTTLGSASYGDHWRNLRRITTVDVLSSHRLNSFLDVRKDETKRLIEKLWKDTRNGEFVKVELRSRLTEMTFNGMMRMISGKRYYGDDVEMNDVEEAKQFREIITEILSLLGASNKGDFMPLAKFFDFDHLEKRLKNIAKRADSFLQGLIQEHRVAAGSNADSDTMIFHLLKLQETQPEYYSDLMIKGLIQAMLLAGTDTSAVAMEWAMAELLNHPEIMKKVKDELDTQIGKDRLVEEQDLSKLPYLQNVISETLRLHPPAPLLLPHSASEDCTIGGYNIPKDTIVLTNVWLIHRDPNIWADAESFRPERFEKEGEENKLIPFGLGRRACPGLVLAQRTLGLTLGLLIQCFEWKRASEEKLDMAEDKGIAMPMKIPFKSLCKALPTVKNIMNY</sequence>